<dbReference type="InterPro" id="IPR051091">
    <property type="entry name" value="O-Glucosyltr/Glycosyltrsf_90"/>
</dbReference>
<evidence type="ECO:0000313" key="3">
    <source>
        <dbReference type="Proteomes" id="UP000775547"/>
    </source>
</evidence>
<dbReference type="Pfam" id="PF05686">
    <property type="entry name" value="Glyco_transf_90"/>
    <property type="match status" value="1"/>
</dbReference>
<evidence type="ECO:0000313" key="2">
    <source>
        <dbReference type="EMBL" id="KAG5645977.1"/>
    </source>
</evidence>
<evidence type="ECO:0000259" key="1">
    <source>
        <dbReference type="SMART" id="SM00672"/>
    </source>
</evidence>
<accession>A0A9P7G8F3</accession>
<comment type="caution">
    <text evidence="2">The sequence shown here is derived from an EMBL/GenBank/DDBJ whole genome shotgun (WGS) entry which is preliminary data.</text>
</comment>
<dbReference type="SMART" id="SM00672">
    <property type="entry name" value="CAP10"/>
    <property type="match status" value="1"/>
</dbReference>
<proteinExistence type="predicted"/>
<dbReference type="EMBL" id="JABCKV010000029">
    <property type="protein sequence ID" value="KAG5645977.1"/>
    <property type="molecule type" value="Genomic_DNA"/>
</dbReference>
<dbReference type="PANTHER" id="PTHR12203:SF118">
    <property type="entry name" value="BETA-1,2-XYLOSYLTRANSFERASE 1"/>
    <property type="match status" value="1"/>
</dbReference>
<sequence>MLAVFPRRSIRRPVLILSILAFAAILAGYLKDAASGYHLQVDFTSVHNPPVTVTHTRVIRTAWAQETRVVGAEARADRHHDQFSASPPLQKHRYRDDGLLEVNDKGPHPIFELIENGEAEWNAKLAGSSKTLTEAVDEYKRRYKRLPPLGFDHWWAYVERHNVQLPDEYDQIYKDLEPYWGMDPKDLQAIETEWEAHPDSYTIGKTADGPIELVNSSLPGNAKVQHDLAGGAYEIMDLLEDVTQFLPAFRAIFSPHDNPNLPTDFELKQQALKHAAAGTFLDINDPPPVKLFGWTAACDAASPARRYPIDFDARATPSPTKSFIFDHRAAMDPCLHPSLLLQHGQFLPTLLHHDIIAAVPLNWVEDIKPRSNDPEWEDKIDDRLQWRGSNTGMWHAKKTRWRDSHRIRLVEWATHGLEANLTVLRPSKDPKTRVGEPVQVRKARYAPATLDIAYAGRPGSCAPETCHELEEVFEFRQPQNTKAAGKYKYVMDIDGNGWSSRFKRLITSNSLIFKATIYPEWFADRIKPWVHYIPIQVDLSDLYDSLLFFRGDLHGENAHDELAHKIASAGRDWSLHYWRQEDLTAYMFR</sequence>
<dbReference type="PANTHER" id="PTHR12203">
    <property type="entry name" value="KDEL LYS-ASP-GLU-LEU CONTAINING - RELATED"/>
    <property type="match status" value="1"/>
</dbReference>
<dbReference type="Proteomes" id="UP000775547">
    <property type="component" value="Unassembled WGS sequence"/>
</dbReference>
<dbReference type="AlphaFoldDB" id="A0A9P7G8F3"/>
<dbReference type="OrthoDB" id="541052at2759"/>
<dbReference type="InterPro" id="IPR006598">
    <property type="entry name" value="CAP10"/>
</dbReference>
<reference evidence="2" key="1">
    <citation type="submission" date="2020-07" db="EMBL/GenBank/DDBJ databases">
        <authorList>
            <person name="Nieuwenhuis M."/>
            <person name="Van De Peppel L.J.J."/>
        </authorList>
    </citation>
    <scope>NUCLEOTIDE SEQUENCE</scope>
    <source>
        <strain evidence="2">AP01</strain>
        <tissue evidence="2">Mycelium</tissue>
    </source>
</reference>
<name>A0A9P7G8F3_9AGAR</name>
<protein>
    <recommendedName>
        <fullName evidence="1">Glycosyl transferase CAP10 domain-containing protein</fullName>
    </recommendedName>
</protein>
<organism evidence="2 3">
    <name type="scientific">Asterophora parasitica</name>
    <dbReference type="NCBI Taxonomy" id="117018"/>
    <lineage>
        <taxon>Eukaryota</taxon>
        <taxon>Fungi</taxon>
        <taxon>Dikarya</taxon>
        <taxon>Basidiomycota</taxon>
        <taxon>Agaricomycotina</taxon>
        <taxon>Agaricomycetes</taxon>
        <taxon>Agaricomycetidae</taxon>
        <taxon>Agaricales</taxon>
        <taxon>Tricholomatineae</taxon>
        <taxon>Lyophyllaceae</taxon>
        <taxon>Asterophora</taxon>
    </lineage>
</organism>
<gene>
    <name evidence="2" type="ORF">DXG03_004769</name>
</gene>
<keyword evidence="3" id="KW-1185">Reference proteome</keyword>
<feature type="domain" description="Glycosyl transferase CAP10" evidence="1">
    <location>
        <begin position="317"/>
        <end position="589"/>
    </location>
</feature>
<reference evidence="2" key="2">
    <citation type="submission" date="2021-10" db="EMBL/GenBank/DDBJ databases">
        <title>Phylogenomics reveals ancestral predisposition of the termite-cultivated fungus Termitomyces towards a domesticated lifestyle.</title>
        <authorList>
            <person name="Auxier B."/>
            <person name="Grum-Grzhimaylo A."/>
            <person name="Cardenas M.E."/>
            <person name="Lodge J.D."/>
            <person name="Laessoe T."/>
            <person name="Pedersen O."/>
            <person name="Smith M.E."/>
            <person name="Kuyper T.W."/>
            <person name="Franco-Molano E.A."/>
            <person name="Baroni T.J."/>
            <person name="Aanen D.K."/>
        </authorList>
    </citation>
    <scope>NUCLEOTIDE SEQUENCE</scope>
    <source>
        <strain evidence="2">AP01</strain>
        <tissue evidence="2">Mycelium</tissue>
    </source>
</reference>